<dbReference type="Proteomes" id="UP001056384">
    <property type="component" value="Chromosome 1"/>
</dbReference>
<dbReference type="Gene3D" id="3.90.550.50">
    <property type="match status" value="1"/>
</dbReference>
<dbReference type="AlphaFoldDB" id="A0A9Q9EF38"/>
<proteinExistence type="predicted"/>
<dbReference type="Pfam" id="PF04646">
    <property type="entry name" value="DUF604"/>
    <property type="match status" value="1"/>
</dbReference>
<reference evidence="1" key="1">
    <citation type="submission" date="2022-06" db="EMBL/GenBank/DDBJ databases">
        <title>Complete genome sequences of two strains of the flax pathogen Septoria linicola.</title>
        <authorList>
            <person name="Lapalu N."/>
            <person name="Simon A."/>
            <person name="Demenou B."/>
            <person name="Paumier D."/>
            <person name="Guillot M.-P."/>
            <person name="Gout L."/>
            <person name="Valade R."/>
        </authorList>
    </citation>
    <scope>NUCLEOTIDE SEQUENCE</scope>
    <source>
        <strain evidence="1">SE15195</strain>
    </source>
</reference>
<dbReference type="EMBL" id="CP099418">
    <property type="protein sequence ID" value="USW46788.1"/>
    <property type="molecule type" value="Genomic_DNA"/>
</dbReference>
<dbReference type="InterPro" id="IPR006740">
    <property type="entry name" value="DUF604"/>
</dbReference>
<evidence type="ECO:0008006" key="3">
    <source>
        <dbReference type="Google" id="ProtNLM"/>
    </source>
</evidence>
<evidence type="ECO:0000313" key="1">
    <source>
        <dbReference type="EMBL" id="USW46788.1"/>
    </source>
</evidence>
<evidence type="ECO:0000313" key="2">
    <source>
        <dbReference type="Proteomes" id="UP001056384"/>
    </source>
</evidence>
<dbReference type="PANTHER" id="PTHR10811">
    <property type="entry name" value="FRINGE-RELATED"/>
    <property type="match status" value="1"/>
</dbReference>
<accession>A0A9Q9EF38</accession>
<gene>
    <name evidence="1" type="ORF">Slin15195_G001070</name>
</gene>
<organism evidence="1 2">
    <name type="scientific">Septoria linicola</name>
    <dbReference type="NCBI Taxonomy" id="215465"/>
    <lineage>
        <taxon>Eukaryota</taxon>
        <taxon>Fungi</taxon>
        <taxon>Dikarya</taxon>
        <taxon>Ascomycota</taxon>
        <taxon>Pezizomycotina</taxon>
        <taxon>Dothideomycetes</taxon>
        <taxon>Dothideomycetidae</taxon>
        <taxon>Mycosphaerellales</taxon>
        <taxon>Mycosphaerellaceae</taxon>
        <taxon>Septoria</taxon>
    </lineage>
</organism>
<keyword evidence="2" id="KW-1185">Reference proteome</keyword>
<name>A0A9Q9EF38_9PEZI</name>
<protein>
    <recommendedName>
        <fullName evidence="3">Glycosyltransferase family 31 protein</fullName>
    </recommendedName>
</protein>
<sequence>MAVSTRTLQALAATTLTLILGYCLLVQTRTPKPFDISRLQKILTAEHFNVTPDLEVLQQLKLPASFEYQRRCISARENDGLERESLVTLIPPMLNQEAFHAISLKEDVPVRLESTLLPPCDSSFVIEVPEYQSQAHFNTSDLVLGVATTTKRIEASLPAFSRWLSRSGSILVVLLIDRSDLSNGTGDLERIQSQADSLDIELIFEAYSPVVPSTSKGVENFSLATILDKYLLADTKWFGVIDDDTFFVSLPRVLQHLQPYDPVLSWYIGSLSESHTVVAKEGFKAWGGAGFFISPPLMRTIAAHAVECARMDRKFGDLLWRDCIQEITSPTVPLTEMPGLHQLDMEQDPSGWYEAGFDPILSIHHWKSWHHYPAALGHLVTDVAGPDTFLQRYKSGNQTIFTNGYSIATYSQGLPDLNLVELTMTEAPHLVRPPPQLEFHHRMGHTRPALKLGKDKIQWRFEYAVKTTDGVVRQFYVKRSDGGRDVSIIEVDWRDV</sequence>